<feature type="disulfide bond" evidence="2">
    <location>
        <begin position="124"/>
        <end position="132"/>
    </location>
</feature>
<feature type="chain" id="PRO_5008744962" evidence="3">
    <location>
        <begin position="30"/>
        <end position="267"/>
    </location>
</feature>
<evidence type="ECO:0000256" key="3">
    <source>
        <dbReference type="SAM" id="SignalP"/>
    </source>
</evidence>
<keyword evidence="3" id="KW-0732">Signal</keyword>
<sequence>MRRFRLATLALSLTAALGATLVTALPAQAAATDRYVALGDSYASGVGAGSYTSESGSCKRSTNAYPALYNANVRPASYRSVACSGATTTSVINTQLSALSSTTTLVSVQVGGNDVGFANIMTACVLYGTTECVASVDAAMVKARNDLPRLLDNVYNGIKSRSPSARVVVVGYPVFYQINTPCVGLSDTSRAKINEGINLVDDITRSRATAHGFRFADVRSAFVGHQLCSYGEKWLHALNFLDLGVSYHPTAAGQTGGNYPVFRSVAG</sequence>
<feature type="active site" evidence="1">
    <location>
        <position position="248"/>
    </location>
</feature>
<dbReference type="InterPro" id="IPR013830">
    <property type="entry name" value="SGNH_hydro"/>
</dbReference>
<feature type="disulfide bond" evidence="2">
    <location>
        <begin position="58"/>
        <end position="83"/>
    </location>
</feature>
<feature type="disulfide bond" evidence="2">
    <location>
        <begin position="182"/>
        <end position="228"/>
    </location>
</feature>
<dbReference type="InterPro" id="IPR036514">
    <property type="entry name" value="SGNH_hydro_sf"/>
</dbReference>
<keyword evidence="2" id="KW-1015">Disulfide bond</keyword>
<dbReference type="OrthoDB" id="5503950at2"/>
<evidence type="ECO:0000313" key="6">
    <source>
        <dbReference type="Proteomes" id="UP000198959"/>
    </source>
</evidence>
<dbReference type="PANTHER" id="PTHR37981">
    <property type="entry name" value="LIPASE 2"/>
    <property type="match status" value="1"/>
</dbReference>
<accession>A0A1C6RMB6</accession>
<feature type="active site" description="Nucleophile" evidence="1">
    <location>
        <position position="41"/>
    </location>
</feature>
<dbReference type="PANTHER" id="PTHR37981:SF1">
    <property type="entry name" value="SGNH HYDROLASE-TYPE ESTERASE DOMAIN-CONTAINING PROTEIN"/>
    <property type="match status" value="1"/>
</dbReference>
<keyword evidence="5" id="KW-0378">Hydrolase</keyword>
<protein>
    <submittedName>
        <fullName evidence="5">GDSL-like Lipase/Acylhydrolase family protein</fullName>
    </submittedName>
</protein>
<dbReference type="STRING" id="145854.GA0074692_0338"/>
<gene>
    <name evidence="5" type="ORF">GA0074692_0338</name>
</gene>
<evidence type="ECO:0000313" key="5">
    <source>
        <dbReference type="EMBL" id="SCL18175.1"/>
    </source>
</evidence>
<evidence type="ECO:0000256" key="1">
    <source>
        <dbReference type="PIRSR" id="PIRSR637460-1"/>
    </source>
</evidence>
<dbReference type="GO" id="GO:0019433">
    <property type="term" value="P:triglyceride catabolic process"/>
    <property type="evidence" value="ECO:0007669"/>
    <property type="project" value="TreeGrafter"/>
</dbReference>
<feature type="signal peptide" evidence="3">
    <location>
        <begin position="1"/>
        <end position="29"/>
    </location>
</feature>
<keyword evidence="6" id="KW-1185">Reference proteome</keyword>
<feature type="domain" description="SGNH hydrolase-type esterase" evidence="4">
    <location>
        <begin position="37"/>
        <end position="254"/>
    </location>
</feature>
<name>A0A1C6RMB6_9ACTN</name>
<reference evidence="6" key="1">
    <citation type="submission" date="2016-06" db="EMBL/GenBank/DDBJ databases">
        <authorList>
            <person name="Varghese N."/>
            <person name="Submissions Spin"/>
        </authorList>
    </citation>
    <scope>NUCLEOTIDE SEQUENCE [LARGE SCALE GENOMIC DNA]</scope>
    <source>
        <strain evidence="6">DSM 43817</strain>
    </source>
</reference>
<dbReference type="Pfam" id="PF13472">
    <property type="entry name" value="Lipase_GDSL_2"/>
    <property type="match status" value="1"/>
</dbReference>
<dbReference type="AlphaFoldDB" id="A0A1C6RMB6"/>
<dbReference type="Gene3D" id="3.40.50.1110">
    <property type="entry name" value="SGNH hydrolase"/>
    <property type="match status" value="1"/>
</dbReference>
<dbReference type="CDD" id="cd01823">
    <property type="entry name" value="SEST_like"/>
    <property type="match status" value="1"/>
</dbReference>
<evidence type="ECO:0000259" key="4">
    <source>
        <dbReference type="Pfam" id="PF13472"/>
    </source>
</evidence>
<dbReference type="SUPFAM" id="SSF52266">
    <property type="entry name" value="SGNH hydrolase"/>
    <property type="match status" value="1"/>
</dbReference>
<dbReference type="GO" id="GO:0004806">
    <property type="term" value="F:triacylglycerol lipase activity"/>
    <property type="evidence" value="ECO:0007669"/>
    <property type="project" value="TreeGrafter"/>
</dbReference>
<organism evidence="5 6">
    <name type="scientific">Micromonospora pallida</name>
    <dbReference type="NCBI Taxonomy" id="145854"/>
    <lineage>
        <taxon>Bacteria</taxon>
        <taxon>Bacillati</taxon>
        <taxon>Actinomycetota</taxon>
        <taxon>Actinomycetes</taxon>
        <taxon>Micromonosporales</taxon>
        <taxon>Micromonosporaceae</taxon>
        <taxon>Micromonospora</taxon>
    </lineage>
</organism>
<dbReference type="Proteomes" id="UP000198959">
    <property type="component" value="Unassembled WGS sequence"/>
</dbReference>
<proteinExistence type="predicted"/>
<dbReference type="InterPro" id="IPR037460">
    <property type="entry name" value="SEST-like"/>
</dbReference>
<evidence type="ECO:0000256" key="2">
    <source>
        <dbReference type="PIRSR" id="PIRSR637460-2"/>
    </source>
</evidence>
<dbReference type="EMBL" id="FMHW01000002">
    <property type="protein sequence ID" value="SCL18175.1"/>
    <property type="molecule type" value="Genomic_DNA"/>
</dbReference>
<dbReference type="RefSeq" id="WP_091652346.1">
    <property type="nucleotide sequence ID" value="NZ_FMHW01000002.1"/>
</dbReference>